<dbReference type="KEGG" id="sdeo:D0436_07470"/>
<accession>A0A5B8QUG4</accession>
<evidence type="ECO:0008006" key="3">
    <source>
        <dbReference type="Google" id="ProtNLM"/>
    </source>
</evidence>
<reference evidence="1 2" key="1">
    <citation type="journal article" date="2019" name="Ecotoxicol. Environ. Saf.">
        <title>Microbial characterization of heavy metal resistant bacterial strains isolated from an electroplating wastewater treatment plant.</title>
        <authorList>
            <person name="Cai X."/>
            <person name="Zheng X."/>
            <person name="Zhang D."/>
            <person name="Iqbal W."/>
            <person name="Liu C."/>
            <person name="Yang B."/>
            <person name="Zhao X."/>
            <person name="Lu X."/>
            <person name="Mao Y."/>
        </authorList>
    </citation>
    <scope>NUCLEOTIDE SEQUENCE [LARGE SCALE GENOMIC DNA]</scope>
    <source>
        <strain evidence="1 2">Ni1-3</strain>
    </source>
</reference>
<name>A0A5B8QUG4_9GAMM</name>
<evidence type="ECO:0000313" key="2">
    <source>
        <dbReference type="Proteomes" id="UP000321124"/>
    </source>
</evidence>
<protein>
    <recommendedName>
        <fullName evidence="3">ArsR family transcriptional regulator</fullName>
    </recommendedName>
</protein>
<dbReference type="EMBL" id="CP031775">
    <property type="protein sequence ID" value="QDZ90320.1"/>
    <property type="molecule type" value="Genomic_DNA"/>
</dbReference>
<evidence type="ECO:0000313" key="1">
    <source>
        <dbReference type="EMBL" id="QDZ90320.1"/>
    </source>
</evidence>
<organism evidence="1 2">
    <name type="scientific">Shewanella decolorationis</name>
    <dbReference type="NCBI Taxonomy" id="256839"/>
    <lineage>
        <taxon>Bacteria</taxon>
        <taxon>Pseudomonadati</taxon>
        <taxon>Pseudomonadota</taxon>
        <taxon>Gammaproteobacteria</taxon>
        <taxon>Alteromonadales</taxon>
        <taxon>Shewanellaceae</taxon>
        <taxon>Shewanella</taxon>
    </lineage>
</organism>
<dbReference type="AlphaFoldDB" id="A0A5B8QUG4"/>
<dbReference type="Proteomes" id="UP000321124">
    <property type="component" value="Chromosome"/>
</dbReference>
<sequence>MMTSPSAPMPKLTDEQQEFGQWLLQGNSLFLCSEICSDFGKVDGIETFNGHFQKRTLFRLKREGLLTETTIFEMGIRWQKLSLNERGKQLLTNSEVKAHA</sequence>
<proteinExistence type="predicted"/>
<gene>
    <name evidence="1" type="ORF">D0436_07470</name>
</gene>